<dbReference type="OrthoDB" id="21221at2759"/>
<evidence type="ECO:0000259" key="3">
    <source>
        <dbReference type="PROSITE" id="PS51858"/>
    </source>
</evidence>
<name>A0A8S1W5P4_PAROT</name>
<feature type="domain" description="Thioredoxin" evidence="2">
    <location>
        <begin position="203"/>
        <end position="321"/>
    </location>
</feature>
<comment type="caution">
    <text evidence="4">The sequence shown here is derived from an EMBL/GenBank/DDBJ whole genome shotgun (WGS) entry which is preliminary data.</text>
</comment>
<dbReference type="PANTHER" id="PTHR12378:SF7">
    <property type="entry name" value="DESUMOYLATING ISOPEPTIDASE 1"/>
    <property type="match status" value="1"/>
</dbReference>
<dbReference type="InterPro" id="IPR017937">
    <property type="entry name" value="Thioredoxin_CS"/>
</dbReference>
<dbReference type="GO" id="GO:0008233">
    <property type="term" value="F:peptidase activity"/>
    <property type="evidence" value="ECO:0007669"/>
    <property type="project" value="InterPro"/>
</dbReference>
<gene>
    <name evidence="4" type="ORF">POCTA_138.1.T0820151</name>
</gene>
<dbReference type="PROSITE" id="PS51858">
    <property type="entry name" value="PPPDE"/>
    <property type="match status" value="1"/>
</dbReference>
<dbReference type="Pfam" id="PF00085">
    <property type="entry name" value="Thioredoxin"/>
    <property type="match status" value="1"/>
</dbReference>
<feature type="domain" description="PPPDE" evidence="3">
    <location>
        <begin position="6"/>
        <end position="146"/>
    </location>
</feature>
<dbReference type="InterPro" id="IPR008580">
    <property type="entry name" value="PPPDE_dom"/>
</dbReference>
<evidence type="ECO:0000256" key="1">
    <source>
        <dbReference type="SAM" id="MobiDB-lite"/>
    </source>
</evidence>
<proteinExistence type="predicted"/>
<dbReference type="CDD" id="cd02947">
    <property type="entry name" value="TRX_family"/>
    <property type="match status" value="1"/>
</dbReference>
<dbReference type="InterPro" id="IPR013766">
    <property type="entry name" value="Thioredoxin_domain"/>
</dbReference>
<feature type="region of interest" description="Disordered" evidence="1">
    <location>
        <begin position="188"/>
        <end position="215"/>
    </location>
</feature>
<dbReference type="EMBL" id="CAJJDP010000081">
    <property type="protein sequence ID" value="CAD8184117.1"/>
    <property type="molecule type" value="Genomic_DNA"/>
</dbReference>
<accession>A0A8S1W5P4</accession>
<organism evidence="4 5">
    <name type="scientific">Paramecium octaurelia</name>
    <dbReference type="NCBI Taxonomy" id="43137"/>
    <lineage>
        <taxon>Eukaryota</taxon>
        <taxon>Sar</taxon>
        <taxon>Alveolata</taxon>
        <taxon>Ciliophora</taxon>
        <taxon>Intramacronucleata</taxon>
        <taxon>Oligohymenophorea</taxon>
        <taxon>Peniculida</taxon>
        <taxon>Parameciidae</taxon>
        <taxon>Paramecium</taxon>
    </lineage>
</organism>
<protein>
    <recommendedName>
        <fullName evidence="6">Thioredoxin</fullName>
    </recommendedName>
</protein>
<keyword evidence="5" id="KW-1185">Reference proteome</keyword>
<dbReference type="PROSITE" id="PS51352">
    <property type="entry name" value="THIOREDOXIN_2"/>
    <property type="match status" value="1"/>
</dbReference>
<evidence type="ECO:0000313" key="4">
    <source>
        <dbReference type="EMBL" id="CAD8184117.1"/>
    </source>
</evidence>
<reference evidence="4" key="1">
    <citation type="submission" date="2021-01" db="EMBL/GenBank/DDBJ databases">
        <authorList>
            <consortium name="Genoscope - CEA"/>
            <person name="William W."/>
        </authorList>
    </citation>
    <scope>NUCLEOTIDE SEQUENCE</scope>
</reference>
<dbReference type="PROSITE" id="PS00194">
    <property type="entry name" value="THIOREDOXIN_1"/>
    <property type="match status" value="1"/>
</dbReference>
<sequence length="321" mass="36585">MDHQKYKVSLNMYDLSQGMVRQFSPMFLGKQIDAIWHTGIVVYGKEYYFGGGICAQTPKSTIYGYPIEERELGETEIPQGTFEEFLRSISSKYTMEKYDLFENNCNNFTNECALFLVGKGIPENIIGLPQEFLNTQLGQMLKPAIEQFTNKQATAQTEHFNDLQNQQLLSPSNFQNINAQIINQPLAQPQPQSSQPISLNQKVQPAQQPPQQQSITDTNVTAIDDLTTYLCLIESSPVSIVDFYTDWCGPCKTIKPLFHKLSLEHPHINFYNVNIDKVREIADSLQVSSIPTFIIYENGQQKERWTGGNQQTLINNLQKLK</sequence>
<dbReference type="Proteomes" id="UP000683925">
    <property type="component" value="Unassembled WGS sequence"/>
</dbReference>
<dbReference type="OMA" id="HPHINFY"/>
<dbReference type="PANTHER" id="PTHR12378">
    <property type="entry name" value="DESUMOYLATING ISOPEPTIDASE"/>
    <property type="match status" value="1"/>
</dbReference>
<evidence type="ECO:0000313" key="5">
    <source>
        <dbReference type="Proteomes" id="UP000683925"/>
    </source>
</evidence>
<feature type="compositionally biased region" description="Low complexity" evidence="1">
    <location>
        <begin position="188"/>
        <end position="213"/>
    </location>
</feature>
<dbReference type="AlphaFoldDB" id="A0A8S1W5P4"/>
<dbReference type="Pfam" id="PF05903">
    <property type="entry name" value="Peptidase_C97"/>
    <property type="match status" value="1"/>
</dbReference>
<evidence type="ECO:0000259" key="2">
    <source>
        <dbReference type="PROSITE" id="PS51352"/>
    </source>
</evidence>
<dbReference type="GO" id="GO:0070646">
    <property type="term" value="P:protein modification by small protein removal"/>
    <property type="evidence" value="ECO:0007669"/>
    <property type="project" value="TreeGrafter"/>
</dbReference>
<evidence type="ECO:0008006" key="6">
    <source>
        <dbReference type="Google" id="ProtNLM"/>
    </source>
</evidence>
<dbReference type="SMART" id="SM01179">
    <property type="entry name" value="DUF862"/>
    <property type="match status" value="1"/>
</dbReference>